<accession>A0A7X7LVV8</accession>
<proteinExistence type="predicted"/>
<gene>
    <name evidence="1" type="ORF">GX576_08140</name>
</gene>
<organism evidence="1 2">
    <name type="scientific">Thauera phenolivorans</name>
    <dbReference type="NCBI Taxonomy" id="1792543"/>
    <lineage>
        <taxon>Bacteria</taxon>
        <taxon>Pseudomonadati</taxon>
        <taxon>Pseudomonadota</taxon>
        <taxon>Betaproteobacteria</taxon>
        <taxon>Rhodocyclales</taxon>
        <taxon>Zoogloeaceae</taxon>
        <taxon>Thauera</taxon>
    </lineage>
</organism>
<dbReference type="AlphaFoldDB" id="A0A7X7LVV8"/>
<comment type="caution">
    <text evidence="1">The sequence shown here is derived from an EMBL/GenBank/DDBJ whole genome shotgun (WGS) entry which is preliminary data.</text>
</comment>
<dbReference type="RefSeq" id="WP_068804091.1">
    <property type="nucleotide sequence ID" value="NZ_MBFM01000001.1"/>
</dbReference>
<evidence type="ECO:0000313" key="1">
    <source>
        <dbReference type="EMBL" id="NLF54346.1"/>
    </source>
</evidence>
<dbReference type="EMBL" id="JAAYYV010000213">
    <property type="protein sequence ID" value="NLF54346.1"/>
    <property type="molecule type" value="Genomic_DNA"/>
</dbReference>
<dbReference type="Proteomes" id="UP000536534">
    <property type="component" value="Unassembled WGS sequence"/>
</dbReference>
<dbReference type="OrthoDB" id="9182373at2"/>
<sequence length="72" mass="8547">MKNDAIWRMRLDNLKRHAHDNRWGRELVRQWAAEGMMDEAPEVQALLAQWPERYQDLADGQWPAALLPEHRG</sequence>
<reference evidence="1 2" key="1">
    <citation type="journal article" date="2020" name="Biotechnol. Biofuels">
        <title>New insights from the biogas microbiome by comprehensive genome-resolved metagenomics of nearly 1600 species originating from multiple anaerobic digesters.</title>
        <authorList>
            <person name="Campanaro S."/>
            <person name="Treu L."/>
            <person name="Rodriguez-R L.M."/>
            <person name="Kovalovszki A."/>
            <person name="Ziels R.M."/>
            <person name="Maus I."/>
            <person name="Zhu X."/>
            <person name="Kougias P.G."/>
            <person name="Basile A."/>
            <person name="Luo G."/>
            <person name="Schluter A."/>
            <person name="Konstantinidis K.T."/>
            <person name="Angelidaki I."/>
        </authorList>
    </citation>
    <scope>NUCLEOTIDE SEQUENCE [LARGE SCALE GENOMIC DNA]</scope>
    <source>
        <strain evidence="1">AS06rmzACSIP_256</strain>
    </source>
</reference>
<name>A0A7X7LVV8_9RHOO</name>
<protein>
    <submittedName>
        <fullName evidence="1">Uncharacterized protein</fullName>
    </submittedName>
</protein>
<evidence type="ECO:0000313" key="2">
    <source>
        <dbReference type="Proteomes" id="UP000536534"/>
    </source>
</evidence>